<proteinExistence type="predicted"/>
<dbReference type="PANTHER" id="PTHR47183">
    <property type="entry name" value="GLUCOSE-1-PHOSPHATE CYTIDYLYLTRANSFERASE-RELATED"/>
    <property type="match status" value="1"/>
</dbReference>
<feature type="domain" description="Nucleotidyl transferase" evidence="1">
    <location>
        <begin position="2"/>
        <end position="220"/>
    </location>
</feature>
<name>A0A7J4IQM3_9ARCH</name>
<keyword evidence="2" id="KW-0808">Transferase</keyword>
<evidence type="ECO:0000259" key="1">
    <source>
        <dbReference type="Pfam" id="PF00483"/>
    </source>
</evidence>
<evidence type="ECO:0000313" key="4">
    <source>
        <dbReference type="Proteomes" id="UP000577419"/>
    </source>
</evidence>
<evidence type="ECO:0000313" key="2">
    <source>
        <dbReference type="EMBL" id="HIH07732.1"/>
    </source>
</evidence>
<dbReference type="AlphaFoldDB" id="A0A7J4IQM3"/>
<protein>
    <submittedName>
        <fullName evidence="2">NTP transferase domain-containing protein</fullName>
    </submittedName>
</protein>
<dbReference type="Pfam" id="PF00483">
    <property type="entry name" value="NTP_transferase"/>
    <property type="match status" value="1"/>
</dbReference>
<reference evidence="4" key="1">
    <citation type="journal article" date="2020" name="bioRxiv">
        <title>A rank-normalized archaeal taxonomy based on genome phylogeny resolves widespread incomplete and uneven classifications.</title>
        <authorList>
            <person name="Rinke C."/>
            <person name="Chuvochina M."/>
            <person name="Mussig A.J."/>
            <person name="Chaumeil P.-A."/>
            <person name="Waite D.W."/>
            <person name="Whitman W.B."/>
            <person name="Parks D.H."/>
            <person name="Hugenholtz P."/>
        </authorList>
    </citation>
    <scope>NUCLEOTIDE SEQUENCE [LARGE SCALE GENOMIC DNA]</scope>
</reference>
<dbReference type="EMBL" id="DUFG01000001">
    <property type="protein sequence ID" value="HIH07732.1"/>
    <property type="molecule type" value="Genomic_DNA"/>
</dbReference>
<comment type="caution">
    <text evidence="2">The sequence shown here is derived from an EMBL/GenBank/DDBJ whole genome shotgun (WGS) entry which is preliminary data.</text>
</comment>
<dbReference type="InterPro" id="IPR013446">
    <property type="entry name" value="G1P_cyt_trans-like"/>
</dbReference>
<reference evidence="3" key="2">
    <citation type="submission" date="2021-03" db="EMBL/GenBank/DDBJ databases">
        <authorList>
            <person name="Jaffe A."/>
        </authorList>
    </citation>
    <scope>NUCLEOTIDE SEQUENCE</scope>
    <source>
        <strain evidence="3">RIFCSPHIGHO2_01_FULL_GW2011_AR10_43_9</strain>
    </source>
</reference>
<dbReference type="Gene3D" id="3.90.550.10">
    <property type="entry name" value="Spore Coat Polysaccharide Biosynthesis Protein SpsA, Chain A"/>
    <property type="match status" value="1"/>
</dbReference>
<gene>
    <name evidence="2" type="ORF">HA237_00010</name>
    <name evidence="3" type="ORF">J4224_02515</name>
</gene>
<dbReference type="InterPro" id="IPR005835">
    <property type="entry name" value="NTP_transferase_dom"/>
</dbReference>
<accession>A0A7J4IQM3</accession>
<reference evidence="3" key="3">
    <citation type="submission" date="2021-05" db="EMBL/GenBank/DDBJ databases">
        <title>Protein family content uncovers lineage relationships and bacterial pathway maintenance mechanisms in DPANN archaea.</title>
        <authorList>
            <person name="Castelle C.J."/>
            <person name="Meheust R."/>
            <person name="Jaffe A.L."/>
            <person name="Seitz K."/>
            <person name="Gong X."/>
            <person name="Baker B.J."/>
            <person name="Banfield J.F."/>
        </authorList>
    </citation>
    <scope>NUCLEOTIDE SEQUENCE</scope>
    <source>
        <strain evidence="3">RIFCSPHIGHO2_01_FULL_GW2011_AR10_43_9</strain>
    </source>
</reference>
<organism evidence="2 4">
    <name type="scientific">Candidatus Iainarchaeum sp</name>
    <dbReference type="NCBI Taxonomy" id="3101447"/>
    <lineage>
        <taxon>Archaea</taxon>
        <taxon>Candidatus Iainarchaeota</taxon>
        <taxon>Candidatus Iainarchaeia</taxon>
        <taxon>Candidatus Iainarchaeales</taxon>
        <taxon>Candidatus Iainarchaeaceae</taxon>
        <taxon>Candidatus Iainarchaeum</taxon>
    </lineage>
</organism>
<dbReference type="EMBL" id="JAGVWF010000034">
    <property type="protein sequence ID" value="MBS3059276.1"/>
    <property type="molecule type" value="Genomic_DNA"/>
</dbReference>
<dbReference type="Proteomes" id="UP000577419">
    <property type="component" value="Unassembled WGS sequence"/>
</dbReference>
<dbReference type="InterPro" id="IPR029044">
    <property type="entry name" value="Nucleotide-diphossugar_trans"/>
</dbReference>
<evidence type="ECO:0000313" key="3">
    <source>
        <dbReference type="EMBL" id="MBS3059276.1"/>
    </source>
</evidence>
<dbReference type="Proteomes" id="UP000683213">
    <property type="component" value="Unassembled WGS sequence"/>
</dbReference>
<dbReference type="GO" id="GO:0047343">
    <property type="term" value="F:glucose-1-phosphate cytidylyltransferase activity"/>
    <property type="evidence" value="ECO:0007669"/>
    <property type="project" value="InterPro"/>
</dbReference>
<sequence>MKTVILCGGKGSRMGAKTEKIPKPLVEIGDKPVLWHIMKIYASQGFNEFVLCLGYNGEKIKAYFGENNSEKWSIEFVDTGLESSKSERIQKIKNFVDGKNFFLAYGDDLCNIDLKKLLGLHEKSKRVATITAVRVESPFGLVESNEKGEVVRFKEKPKLNHWMNGGYMVFNKKIFGYLGEGELEKEVFEKLVKEKQLMAFRHEGEWKTMNTLKDNIELNELWENNKAFWKVW</sequence>
<dbReference type="SUPFAM" id="SSF53448">
    <property type="entry name" value="Nucleotide-diphospho-sugar transferases"/>
    <property type="match status" value="1"/>
</dbReference>